<dbReference type="EMBL" id="JACTVJ010000046">
    <property type="protein sequence ID" value="MBC9719529.1"/>
    <property type="molecule type" value="Genomic_DNA"/>
</dbReference>
<reference evidence="3 4" key="1">
    <citation type="submission" date="2020-08" db="EMBL/GenBank/DDBJ databases">
        <title>Genemic of Streptomyces polyaspartic.</title>
        <authorList>
            <person name="Liu W."/>
        </authorList>
    </citation>
    <scope>NUCLEOTIDE SEQUENCE [LARGE SCALE GENOMIC DNA]</scope>
    <source>
        <strain evidence="3 4">TRM66268-LWL</strain>
    </source>
</reference>
<feature type="chain" id="PRO_5046462170" description="DUF3060 domain-containing protein" evidence="2">
    <location>
        <begin position="24"/>
        <end position="152"/>
    </location>
</feature>
<dbReference type="PROSITE" id="PS51257">
    <property type="entry name" value="PROKAR_LIPOPROTEIN"/>
    <property type="match status" value="1"/>
</dbReference>
<name>A0ABR7SXL4_9ACTN</name>
<evidence type="ECO:0008006" key="5">
    <source>
        <dbReference type="Google" id="ProtNLM"/>
    </source>
</evidence>
<evidence type="ECO:0000256" key="2">
    <source>
        <dbReference type="SAM" id="SignalP"/>
    </source>
</evidence>
<evidence type="ECO:0000313" key="4">
    <source>
        <dbReference type="Proteomes" id="UP000642284"/>
    </source>
</evidence>
<dbReference type="RefSeq" id="WP_187819933.1">
    <property type="nucleotide sequence ID" value="NZ_JACTVJ010000046.1"/>
</dbReference>
<keyword evidence="4" id="KW-1185">Reference proteome</keyword>
<evidence type="ECO:0000256" key="1">
    <source>
        <dbReference type="SAM" id="MobiDB-lite"/>
    </source>
</evidence>
<keyword evidence="2" id="KW-0732">Signal</keyword>
<feature type="region of interest" description="Disordered" evidence="1">
    <location>
        <begin position="129"/>
        <end position="152"/>
    </location>
</feature>
<evidence type="ECO:0000313" key="3">
    <source>
        <dbReference type="EMBL" id="MBC9719529.1"/>
    </source>
</evidence>
<feature type="compositionally biased region" description="Polar residues" evidence="1">
    <location>
        <begin position="34"/>
        <end position="53"/>
    </location>
</feature>
<accession>A0ABR7SXL4</accession>
<sequence length="152" mass="15337">MNRGHSALAAAVLAGSLALGLSACGDSGSADSATPETSSTPSKAASDKPSTPATAPYKLPKKSTVCKDGKATVTDSGSEVTIDGDCGTVHVKSNDSIVKVKGAIKTLIIDGALNDVTAKMVGKVTINSDANSVNSDNKPDVTDKGKQNEYKK</sequence>
<organism evidence="3 4">
    <name type="scientific">Streptomyces polyasparticus</name>
    <dbReference type="NCBI Taxonomy" id="2767826"/>
    <lineage>
        <taxon>Bacteria</taxon>
        <taxon>Bacillati</taxon>
        <taxon>Actinomycetota</taxon>
        <taxon>Actinomycetes</taxon>
        <taxon>Kitasatosporales</taxon>
        <taxon>Streptomycetaceae</taxon>
        <taxon>Streptomyces</taxon>
    </lineage>
</organism>
<feature type="region of interest" description="Disordered" evidence="1">
    <location>
        <begin position="25"/>
        <end position="61"/>
    </location>
</feature>
<proteinExistence type="predicted"/>
<protein>
    <recommendedName>
        <fullName evidence="5">DUF3060 domain-containing protein</fullName>
    </recommendedName>
</protein>
<gene>
    <name evidence="3" type="ORF">H9Y04_44225</name>
</gene>
<feature type="signal peptide" evidence="2">
    <location>
        <begin position="1"/>
        <end position="23"/>
    </location>
</feature>
<feature type="compositionally biased region" description="Basic and acidic residues" evidence="1">
    <location>
        <begin position="137"/>
        <end position="152"/>
    </location>
</feature>
<comment type="caution">
    <text evidence="3">The sequence shown here is derived from an EMBL/GenBank/DDBJ whole genome shotgun (WGS) entry which is preliminary data.</text>
</comment>
<dbReference type="Proteomes" id="UP000642284">
    <property type="component" value="Unassembled WGS sequence"/>
</dbReference>